<organism evidence="18">
    <name type="scientific">Eucalyptus grandis</name>
    <name type="common">Flooded gum</name>
    <dbReference type="NCBI Taxonomy" id="71139"/>
    <lineage>
        <taxon>Eukaryota</taxon>
        <taxon>Viridiplantae</taxon>
        <taxon>Streptophyta</taxon>
        <taxon>Embryophyta</taxon>
        <taxon>Tracheophyta</taxon>
        <taxon>Spermatophyta</taxon>
        <taxon>Magnoliopsida</taxon>
        <taxon>eudicotyledons</taxon>
        <taxon>Gunneridae</taxon>
        <taxon>Pentapetalae</taxon>
        <taxon>rosids</taxon>
        <taxon>malvids</taxon>
        <taxon>Myrtales</taxon>
        <taxon>Myrtaceae</taxon>
        <taxon>Myrtoideae</taxon>
        <taxon>Eucalypteae</taxon>
        <taxon>Eucalyptus</taxon>
    </lineage>
</organism>
<dbReference type="EMBL" id="KK198763">
    <property type="protein sequence ID" value="KCW50061.1"/>
    <property type="molecule type" value="Genomic_DNA"/>
</dbReference>
<comment type="pathway">
    <text evidence="3">Protein modification; protein ubiquitination.</text>
</comment>
<dbReference type="FunFam" id="3.30.40.10:FF:000187">
    <property type="entry name" value="E3 ubiquitin-protein ligase ATL6"/>
    <property type="match status" value="1"/>
</dbReference>
<feature type="domain" description="RING-type" evidence="17">
    <location>
        <begin position="119"/>
        <end position="161"/>
    </location>
</feature>
<proteinExistence type="inferred from homology"/>
<evidence type="ECO:0000256" key="11">
    <source>
        <dbReference type="ARBA" id="ARBA00022989"/>
    </source>
</evidence>
<dbReference type="InterPro" id="IPR001841">
    <property type="entry name" value="Znf_RING"/>
</dbReference>
<evidence type="ECO:0000256" key="4">
    <source>
        <dbReference type="ARBA" id="ARBA00012483"/>
    </source>
</evidence>
<dbReference type="KEGG" id="egr:104427974"/>
<dbReference type="EC" id="2.3.2.27" evidence="4"/>
<evidence type="ECO:0000256" key="8">
    <source>
        <dbReference type="ARBA" id="ARBA00022771"/>
    </source>
</evidence>
<feature type="transmembrane region" description="Helical" evidence="16">
    <location>
        <begin position="29"/>
        <end position="52"/>
    </location>
</feature>
<dbReference type="PANTHER" id="PTHR45768:SF34">
    <property type="entry name" value="RING-H2 FINGER PROTEIN ATL64"/>
    <property type="match status" value="1"/>
</dbReference>
<evidence type="ECO:0000259" key="17">
    <source>
        <dbReference type="PROSITE" id="PS50089"/>
    </source>
</evidence>
<dbReference type="OrthoDB" id="8062037at2759"/>
<keyword evidence="6 16" id="KW-0812">Transmembrane</keyword>
<evidence type="ECO:0000256" key="5">
    <source>
        <dbReference type="ARBA" id="ARBA00022679"/>
    </source>
</evidence>
<keyword evidence="12 16" id="KW-0472">Membrane</keyword>
<dbReference type="PROSITE" id="PS50089">
    <property type="entry name" value="ZF_RING_2"/>
    <property type="match status" value="1"/>
</dbReference>
<evidence type="ECO:0000256" key="10">
    <source>
        <dbReference type="ARBA" id="ARBA00022833"/>
    </source>
</evidence>
<protein>
    <recommendedName>
        <fullName evidence="4">RING-type E3 ubiquitin transferase</fullName>
        <ecNumber evidence="4">2.3.2.27</ecNumber>
    </recommendedName>
</protein>
<name>A0A059A8T1_EUCGR</name>
<evidence type="ECO:0000256" key="1">
    <source>
        <dbReference type="ARBA" id="ARBA00000900"/>
    </source>
</evidence>
<dbReference type="eggNOG" id="KOG0800">
    <property type="taxonomic scope" value="Eukaryota"/>
</dbReference>
<dbReference type="SMART" id="SM01197">
    <property type="entry name" value="FANCL_C"/>
    <property type="match status" value="1"/>
</dbReference>
<dbReference type="GO" id="GO:0061630">
    <property type="term" value="F:ubiquitin protein ligase activity"/>
    <property type="evidence" value="ECO:0007669"/>
    <property type="project" value="UniProtKB-EC"/>
</dbReference>
<evidence type="ECO:0000256" key="7">
    <source>
        <dbReference type="ARBA" id="ARBA00022723"/>
    </source>
</evidence>
<accession>A0A059A8T1</accession>
<sequence length="278" mass="29782">MDNSDGSTAPMASASAAAARAGRYALNGKIMLCTVVVLFVAVFAILGLHSYARCFNRSRRRRRTRHRRLNRNSTPPGTEPSSGGGGGGGGGLDVSLLKSLPVFTYVSSRNAKVGQFIECAVCLSDFEDGETGRRLPKCEHVFHADCIDTWFESHSSCPLCRAPVQADFQAATEGVPPEDVGGAASAQGVVLLIEVSENETSMSSSLSLPPSPSSSCCGSCSSPPPSRKAAELQEITVEEPPPAMEERYKELEKMGLPERDRSKSPGYRILSLKRIWSI</sequence>
<dbReference type="GO" id="GO:0008270">
    <property type="term" value="F:zinc ion binding"/>
    <property type="evidence" value="ECO:0007669"/>
    <property type="project" value="UniProtKB-KW"/>
</dbReference>
<keyword evidence="10" id="KW-0862">Zinc</keyword>
<comment type="similarity">
    <text evidence="13">Belongs to the RING-type zinc finger family. ATL subfamily.</text>
</comment>
<evidence type="ECO:0000256" key="13">
    <source>
        <dbReference type="ARBA" id="ARBA00024209"/>
    </source>
</evidence>
<evidence type="ECO:0000256" key="6">
    <source>
        <dbReference type="ARBA" id="ARBA00022692"/>
    </source>
</evidence>
<dbReference type="InterPro" id="IPR013083">
    <property type="entry name" value="Znf_RING/FYVE/PHD"/>
</dbReference>
<dbReference type="Gene3D" id="3.30.40.10">
    <property type="entry name" value="Zinc/RING finger domain, C3HC4 (zinc finger)"/>
    <property type="match status" value="1"/>
</dbReference>
<keyword evidence="9" id="KW-0833">Ubl conjugation pathway</keyword>
<comment type="catalytic activity">
    <reaction evidence="1">
        <text>S-ubiquitinyl-[E2 ubiquitin-conjugating enzyme]-L-cysteine + [acceptor protein]-L-lysine = [E2 ubiquitin-conjugating enzyme]-L-cysteine + N(6)-ubiquitinyl-[acceptor protein]-L-lysine.</text>
        <dbReference type="EC" id="2.3.2.27"/>
    </reaction>
</comment>
<keyword evidence="5" id="KW-0808">Transferase</keyword>
<evidence type="ECO:0000256" key="15">
    <source>
        <dbReference type="SAM" id="MobiDB-lite"/>
    </source>
</evidence>
<gene>
    <name evidence="18" type="ORF">EUGRSUZ_K03502</name>
</gene>
<dbReference type="SMART" id="SM00184">
    <property type="entry name" value="RING"/>
    <property type="match status" value="1"/>
</dbReference>
<evidence type="ECO:0000256" key="9">
    <source>
        <dbReference type="ARBA" id="ARBA00022786"/>
    </source>
</evidence>
<evidence type="ECO:0000256" key="14">
    <source>
        <dbReference type="PROSITE-ProRule" id="PRU00175"/>
    </source>
</evidence>
<dbReference type="PANTHER" id="PTHR45768">
    <property type="entry name" value="E3 UBIQUITIN-PROTEIN LIGASE RNF13-LIKE"/>
    <property type="match status" value="1"/>
</dbReference>
<dbReference type="GO" id="GO:0016020">
    <property type="term" value="C:membrane"/>
    <property type="evidence" value="ECO:0007669"/>
    <property type="project" value="UniProtKB-SubCell"/>
</dbReference>
<dbReference type="FunCoup" id="A0A059A8T1">
    <property type="interactions" value="28"/>
</dbReference>
<dbReference type="InParanoid" id="A0A059A8T1"/>
<comment type="subcellular location">
    <subcellularLocation>
        <location evidence="2">Membrane</location>
        <topology evidence="2">Single-pass membrane protein</topology>
    </subcellularLocation>
</comment>
<dbReference type="SUPFAM" id="SSF57850">
    <property type="entry name" value="RING/U-box"/>
    <property type="match status" value="1"/>
</dbReference>
<keyword evidence="8 14" id="KW-0863">Zinc-finger</keyword>
<reference evidence="18" key="1">
    <citation type="submission" date="2013-07" db="EMBL/GenBank/DDBJ databases">
        <title>The genome of Eucalyptus grandis.</title>
        <authorList>
            <person name="Schmutz J."/>
            <person name="Hayes R."/>
            <person name="Myburg A."/>
            <person name="Tuskan G."/>
            <person name="Grattapaglia D."/>
            <person name="Rokhsar D.S."/>
        </authorList>
    </citation>
    <scope>NUCLEOTIDE SEQUENCE</scope>
    <source>
        <tissue evidence="18">Leaf extractions</tissue>
    </source>
</reference>
<feature type="region of interest" description="Disordered" evidence="15">
    <location>
        <begin position="62"/>
        <end position="88"/>
    </location>
</feature>
<evidence type="ECO:0000256" key="12">
    <source>
        <dbReference type="ARBA" id="ARBA00023136"/>
    </source>
</evidence>
<dbReference type="OMA" id="ESTKPIW"/>
<evidence type="ECO:0000256" key="16">
    <source>
        <dbReference type="SAM" id="Phobius"/>
    </source>
</evidence>
<dbReference type="CDD" id="cd16461">
    <property type="entry name" value="RING-H2_EL5-like"/>
    <property type="match status" value="1"/>
</dbReference>
<dbReference type="AlphaFoldDB" id="A0A059A8T1"/>
<evidence type="ECO:0000256" key="2">
    <source>
        <dbReference type="ARBA" id="ARBA00004167"/>
    </source>
</evidence>
<dbReference type="Pfam" id="PF13639">
    <property type="entry name" value="zf-RING_2"/>
    <property type="match status" value="1"/>
</dbReference>
<dbReference type="Gramene" id="KCW50061">
    <property type="protein sequence ID" value="KCW50061"/>
    <property type="gene ID" value="EUGRSUZ_K03502"/>
</dbReference>
<evidence type="ECO:0000313" key="18">
    <source>
        <dbReference type="EMBL" id="KCW50061.1"/>
    </source>
</evidence>
<keyword evidence="11 16" id="KW-1133">Transmembrane helix</keyword>
<evidence type="ECO:0000256" key="3">
    <source>
        <dbReference type="ARBA" id="ARBA00004906"/>
    </source>
</evidence>
<keyword evidence="7" id="KW-0479">Metal-binding</keyword>